<dbReference type="SUPFAM" id="SSF75420">
    <property type="entry name" value="YhbC-like, N-terminal domain"/>
    <property type="match status" value="1"/>
</dbReference>
<dbReference type="InterPro" id="IPR028989">
    <property type="entry name" value="RimP_N"/>
</dbReference>
<dbReference type="HAMAP" id="MF_01077">
    <property type="entry name" value="RimP"/>
    <property type="match status" value="1"/>
</dbReference>
<evidence type="ECO:0000256" key="1">
    <source>
        <dbReference type="ARBA" id="ARBA00022490"/>
    </source>
</evidence>
<reference evidence="6 7" key="1">
    <citation type="journal article" date="2017" name="Int. J. Syst. Evol. Microbiol.">
        <title>Pseudokineococcus basanitobsidens sp. nov., isolated from volcanic rock.</title>
        <authorList>
            <person name="Lee D.W."/>
            <person name="Park M.Y."/>
            <person name="Kim J.J."/>
            <person name="Kim B.S."/>
        </authorList>
    </citation>
    <scope>NUCLEOTIDE SEQUENCE [LARGE SCALE GENOMIC DNA]</scope>
    <source>
        <strain evidence="6 7">DSM 103726</strain>
    </source>
</reference>
<evidence type="ECO:0000259" key="5">
    <source>
        <dbReference type="Pfam" id="PF02576"/>
    </source>
</evidence>
<keyword evidence="2 3" id="KW-0690">Ribosome biogenesis</keyword>
<feature type="domain" description="Ribosome maturation factor RimP N-terminal" evidence="5">
    <location>
        <begin position="15"/>
        <end position="91"/>
    </location>
</feature>
<proteinExistence type="inferred from homology"/>
<dbReference type="InterPro" id="IPR003728">
    <property type="entry name" value="Ribosome_maturation_RimP"/>
</dbReference>
<sequence length="214" mass="22923">MASSAPSRPEELTRLLDPVVRGAGLVLEGVAVTPAGRRRVVRVTVDLPDDEVGSVPHERVADVSRTVSTALDDAGAFGEQPYLLEVGSPGVGRPLTEPRHWRRARTRLVEVDVTGDDGTVRRTRARVVDADAGGVVLADGDGRTRLTWERLGAGAVQVEFRRPADEDDGPTGDEPEDDEPTDDEPTDDGLEDDEAGDDDGSAQDDTHDEDEGRP</sequence>
<comment type="subcellular location">
    <subcellularLocation>
        <location evidence="3">Cytoplasm</location>
    </subcellularLocation>
</comment>
<evidence type="ECO:0000256" key="3">
    <source>
        <dbReference type="HAMAP-Rule" id="MF_01077"/>
    </source>
</evidence>
<name>A0ABU8RJM8_9ACTN</name>
<dbReference type="InterPro" id="IPR035956">
    <property type="entry name" value="RimP_N_sf"/>
</dbReference>
<dbReference type="Gene3D" id="3.30.300.70">
    <property type="entry name" value="RimP-like superfamily, N-terminal"/>
    <property type="match status" value="1"/>
</dbReference>
<accession>A0ABU8RJM8</accession>
<evidence type="ECO:0000313" key="7">
    <source>
        <dbReference type="Proteomes" id="UP001387100"/>
    </source>
</evidence>
<protein>
    <recommendedName>
        <fullName evidence="3">Ribosome maturation factor RimP</fullName>
    </recommendedName>
</protein>
<dbReference type="Pfam" id="PF02576">
    <property type="entry name" value="RimP_N"/>
    <property type="match status" value="1"/>
</dbReference>
<keyword evidence="1 3" id="KW-0963">Cytoplasm</keyword>
<evidence type="ECO:0000256" key="2">
    <source>
        <dbReference type="ARBA" id="ARBA00022517"/>
    </source>
</evidence>
<comment type="function">
    <text evidence="3">Required for maturation of 30S ribosomal subunits.</text>
</comment>
<evidence type="ECO:0000256" key="4">
    <source>
        <dbReference type="SAM" id="MobiDB-lite"/>
    </source>
</evidence>
<dbReference type="PANTHER" id="PTHR33867:SF1">
    <property type="entry name" value="RIBOSOME MATURATION FACTOR RIMP"/>
    <property type="match status" value="1"/>
</dbReference>
<keyword evidence="7" id="KW-1185">Reference proteome</keyword>
<dbReference type="EMBL" id="JBBIAA010000007">
    <property type="protein sequence ID" value="MEJ5945292.1"/>
    <property type="molecule type" value="Genomic_DNA"/>
</dbReference>
<dbReference type="PANTHER" id="PTHR33867">
    <property type="entry name" value="RIBOSOME MATURATION FACTOR RIMP"/>
    <property type="match status" value="1"/>
</dbReference>
<comment type="caution">
    <text evidence="6">The sequence shown here is derived from an EMBL/GenBank/DDBJ whole genome shotgun (WGS) entry which is preliminary data.</text>
</comment>
<feature type="region of interest" description="Disordered" evidence="4">
    <location>
        <begin position="155"/>
        <end position="214"/>
    </location>
</feature>
<dbReference type="Proteomes" id="UP001387100">
    <property type="component" value="Unassembled WGS sequence"/>
</dbReference>
<feature type="compositionally biased region" description="Acidic residues" evidence="4">
    <location>
        <begin position="165"/>
        <end position="214"/>
    </location>
</feature>
<gene>
    <name evidence="3" type="primary">rimP</name>
    <name evidence="6" type="ORF">WDZ17_08300</name>
</gene>
<evidence type="ECO:0000313" key="6">
    <source>
        <dbReference type="EMBL" id="MEJ5945292.1"/>
    </source>
</evidence>
<organism evidence="6 7">
    <name type="scientific">Pseudokineococcus basanitobsidens</name>
    <dbReference type="NCBI Taxonomy" id="1926649"/>
    <lineage>
        <taxon>Bacteria</taxon>
        <taxon>Bacillati</taxon>
        <taxon>Actinomycetota</taxon>
        <taxon>Actinomycetes</taxon>
        <taxon>Kineosporiales</taxon>
        <taxon>Kineosporiaceae</taxon>
        <taxon>Pseudokineococcus</taxon>
    </lineage>
</organism>
<comment type="similarity">
    <text evidence="3">Belongs to the RimP family.</text>
</comment>